<evidence type="ECO:0000259" key="3">
    <source>
        <dbReference type="PROSITE" id="PS51186"/>
    </source>
</evidence>
<dbReference type="AlphaFoldDB" id="A0A0D0PGV7"/>
<evidence type="ECO:0000313" key="4">
    <source>
        <dbReference type="EMBL" id="KIQ70571.1"/>
    </source>
</evidence>
<evidence type="ECO:0000256" key="1">
    <source>
        <dbReference type="ARBA" id="ARBA00022679"/>
    </source>
</evidence>
<keyword evidence="2" id="KW-0012">Acyltransferase</keyword>
<feature type="domain" description="N-acetyltransferase" evidence="3">
    <location>
        <begin position="5"/>
        <end position="160"/>
    </location>
</feature>
<dbReference type="STRING" id="1123501.Wenmar_00949"/>
<proteinExistence type="predicted"/>
<dbReference type="InterPro" id="IPR016181">
    <property type="entry name" value="Acyl_CoA_acyltransferase"/>
</dbReference>
<reference evidence="4 5" key="1">
    <citation type="submission" date="2013-01" db="EMBL/GenBank/DDBJ databases">
        <authorList>
            <person name="Fiebig A."/>
            <person name="Goeker M."/>
            <person name="Klenk H.-P.P."/>
        </authorList>
    </citation>
    <scope>NUCLEOTIDE SEQUENCE [LARGE SCALE GENOMIC DNA]</scope>
    <source>
        <strain evidence="4 5">DSM 24838</strain>
    </source>
</reference>
<dbReference type="Pfam" id="PF00583">
    <property type="entry name" value="Acetyltransf_1"/>
    <property type="match status" value="1"/>
</dbReference>
<dbReference type="InterPro" id="IPR050680">
    <property type="entry name" value="YpeA/RimI_acetyltransf"/>
</dbReference>
<keyword evidence="1 4" id="KW-0808">Transferase</keyword>
<dbReference type="SUPFAM" id="SSF55729">
    <property type="entry name" value="Acyl-CoA N-acyltransferases (Nat)"/>
    <property type="match status" value="1"/>
</dbReference>
<dbReference type="CDD" id="cd04301">
    <property type="entry name" value="NAT_SF"/>
    <property type="match status" value="1"/>
</dbReference>
<accession>A0A0D0PGV7</accession>
<organism evidence="4 5">
    <name type="scientific">Wenxinia marina DSM 24838</name>
    <dbReference type="NCBI Taxonomy" id="1123501"/>
    <lineage>
        <taxon>Bacteria</taxon>
        <taxon>Pseudomonadati</taxon>
        <taxon>Pseudomonadota</taxon>
        <taxon>Alphaproteobacteria</taxon>
        <taxon>Rhodobacterales</taxon>
        <taxon>Roseobacteraceae</taxon>
        <taxon>Wenxinia</taxon>
    </lineage>
</organism>
<dbReference type="EMBL" id="AONG01000005">
    <property type="protein sequence ID" value="KIQ70571.1"/>
    <property type="molecule type" value="Genomic_DNA"/>
</dbReference>
<sequence length="160" mass="17655">MSDLPELRPLTGAEIDATARMWASGWRDAHLTIVPEELARLRTLPDFRRRLADSVGDCLIAGAEGAPEGFVRLIGDELDQFYVAAALRGTGYAARLMAAAEDALRARGVREAHLICTVGNDRAARFYAREGWRNAGVVNVRVETSEGPFPLDVWRFDKTL</sequence>
<gene>
    <name evidence="4" type="ORF">Wenmar_00949</name>
</gene>
<dbReference type="Gene3D" id="3.40.630.30">
    <property type="match status" value="1"/>
</dbReference>
<name>A0A0D0PGV7_9RHOB</name>
<dbReference type="PROSITE" id="PS51186">
    <property type="entry name" value="GNAT"/>
    <property type="match status" value="1"/>
</dbReference>
<dbReference type="OrthoDB" id="6172743at2"/>
<dbReference type="InterPro" id="IPR000182">
    <property type="entry name" value="GNAT_dom"/>
</dbReference>
<protein>
    <submittedName>
        <fullName evidence="4">Acetyltransferase</fullName>
    </submittedName>
</protein>
<dbReference type="PANTHER" id="PTHR43420:SF47">
    <property type="entry name" value="N-ACETYLTRANSFERASE DOMAIN-CONTAINING PROTEIN"/>
    <property type="match status" value="1"/>
</dbReference>
<comment type="caution">
    <text evidence="4">The sequence shown here is derived from an EMBL/GenBank/DDBJ whole genome shotgun (WGS) entry which is preliminary data.</text>
</comment>
<dbReference type="eggNOG" id="COG0456">
    <property type="taxonomic scope" value="Bacteria"/>
</dbReference>
<dbReference type="GO" id="GO:0016747">
    <property type="term" value="F:acyltransferase activity, transferring groups other than amino-acyl groups"/>
    <property type="evidence" value="ECO:0007669"/>
    <property type="project" value="InterPro"/>
</dbReference>
<keyword evidence="5" id="KW-1185">Reference proteome</keyword>
<evidence type="ECO:0000256" key="2">
    <source>
        <dbReference type="ARBA" id="ARBA00023315"/>
    </source>
</evidence>
<dbReference type="RefSeq" id="WP_018302730.1">
    <property type="nucleotide sequence ID" value="NZ_KB902288.1"/>
</dbReference>
<dbReference type="Proteomes" id="UP000035100">
    <property type="component" value="Unassembled WGS sequence"/>
</dbReference>
<dbReference type="PANTHER" id="PTHR43420">
    <property type="entry name" value="ACETYLTRANSFERASE"/>
    <property type="match status" value="1"/>
</dbReference>
<evidence type="ECO:0000313" key="5">
    <source>
        <dbReference type="Proteomes" id="UP000035100"/>
    </source>
</evidence>